<dbReference type="GO" id="GO:0000725">
    <property type="term" value="P:recombinational repair"/>
    <property type="evidence" value="ECO:0007669"/>
    <property type="project" value="TreeGrafter"/>
</dbReference>
<comment type="catalytic activity">
    <reaction evidence="11">
        <text>Couples ATP hydrolysis with the unwinding of duplex DNA by translocating in the 3'-5' direction.</text>
        <dbReference type="EC" id="5.6.2.4"/>
    </reaction>
</comment>
<dbReference type="InterPro" id="IPR038726">
    <property type="entry name" value="PDDEXK_AddAB-type"/>
</dbReference>
<dbReference type="Gene3D" id="3.90.320.10">
    <property type="match status" value="1"/>
</dbReference>
<evidence type="ECO:0000256" key="11">
    <source>
        <dbReference type="ARBA" id="ARBA00034617"/>
    </source>
</evidence>
<dbReference type="GO" id="GO:0043138">
    <property type="term" value="F:3'-5' DNA helicase activity"/>
    <property type="evidence" value="ECO:0007669"/>
    <property type="project" value="UniProtKB-EC"/>
</dbReference>
<dbReference type="GO" id="GO:0004527">
    <property type="term" value="F:exonuclease activity"/>
    <property type="evidence" value="ECO:0007669"/>
    <property type="project" value="UniProtKB-KW"/>
</dbReference>
<organism evidence="18 19">
    <name type="scientific">Nitrososphaera viennensis EN76</name>
    <dbReference type="NCBI Taxonomy" id="926571"/>
    <lineage>
        <taxon>Archaea</taxon>
        <taxon>Nitrososphaerota</taxon>
        <taxon>Nitrososphaeria</taxon>
        <taxon>Nitrososphaerales</taxon>
        <taxon>Nitrososphaeraceae</taxon>
        <taxon>Nitrososphaera</taxon>
    </lineage>
</organism>
<dbReference type="HOGENOM" id="CLU_004585_6_1_2"/>
<name>A0A060HEP5_9ARCH</name>
<evidence type="ECO:0000256" key="3">
    <source>
        <dbReference type="ARBA" id="ARBA00022763"/>
    </source>
</evidence>
<dbReference type="KEGG" id="nvn:NVIE_009140"/>
<keyword evidence="1" id="KW-0540">Nuclease</keyword>
<feature type="binding site" evidence="14">
    <location>
        <begin position="26"/>
        <end position="33"/>
    </location>
    <ligand>
        <name>ATP</name>
        <dbReference type="ChEBI" id="CHEBI:30616"/>
    </ligand>
</feature>
<evidence type="ECO:0000256" key="2">
    <source>
        <dbReference type="ARBA" id="ARBA00022741"/>
    </source>
</evidence>
<evidence type="ECO:0000313" key="19">
    <source>
        <dbReference type="Proteomes" id="UP000027093"/>
    </source>
</evidence>
<dbReference type="GO" id="GO:0003677">
    <property type="term" value="F:DNA binding"/>
    <property type="evidence" value="ECO:0007669"/>
    <property type="project" value="UniProtKB-KW"/>
</dbReference>
<proteinExistence type="predicted"/>
<dbReference type="PROSITE" id="PS51217">
    <property type="entry name" value="UVRD_HELICASE_CTER"/>
    <property type="match status" value="1"/>
</dbReference>
<evidence type="ECO:0000256" key="4">
    <source>
        <dbReference type="ARBA" id="ARBA00022801"/>
    </source>
</evidence>
<dbReference type="PANTHER" id="PTHR11070:SF2">
    <property type="entry name" value="ATP-DEPENDENT DNA HELICASE SRS2"/>
    <property type="match status" value="1"/>
</dbReference>
<keyword evidence="7 14" id="KW-0067">ATP-binding</keyword>
<sequence>MVMAVSLNEEQRKAVEHEGGPLLVVAGPGSGKTRVIVERVKHLITKGFRPAEILCLTFSDKAAAEMQSRIKKEAGTTEVETSTFHSFCLSILEDSVLETGVSFKSGLISRTNQLVWGLKNIDSFNFEYIEVGNNAVDVIESIVDGISAFRDELVSPARLKEYLTEKKAELEQLKKNASDGATMPENASAPSKQDKRRKAKERSGADEENGNNSAEIDEKIAFLSQLEDLQKVYERYEQFKRKESLIDYDDMIQVVIELFKSRPDVLRRYQNRYAHVLVDEFQDNNYAQLELVKLLCPSGNVTVVGDDDQSIYRFRGAYLTVFDDFRDHFKENATTIKLERNYRSTKNVVALAKQLLDPVPNRVSKGLFSENEDGGKVIVARCATDAAEIDFVVNKIKNDLLGKELKRRDGAISPITYRDIAVLSRRRLEGIKFARAIKAHGLPCTFIGEARIFSTPVIRDLLAYLRVADDPLGNGIEIARIMINHGVTEQNVKIINHAAKAKARELVKRIDRTESGISAKEDADNNRNYGTDFVYDVMEQLVADPDSSSVSQVITQKDLIKDIVYQIRAIVGLRNKSPVGQFVFELVMSKTDLYKRALNDSSEESIRNRLILHEFLKIAQEFEAIAKRPALKDFLDHLNLMSDFDIEIRQGEEEADSIIVTTIHQSKGKEFPIVFVVDVADRKLPLQFREKKFYCPSDLSRGLKFRDLDEKELYLQEERRLLYVAMTRAQHHLFLTLAEIYGDNVRKTKPSKFLVELNFENNRLVELVSYDAATEAPVLVSDSKVEQLKHEYQLLATKFVNQMQLKSAVEKVIELAMILHYQSGKPLSDFRIDQIISPDISVDRNHVEAQLKSEHASLLEKDSMHFSASSLNTYQDCPLQYKFSRVLEVPTLPKTFFDLGKAVHSVVEVLTKRQINEQGYLPTKQDAIGLLDRYWVSSTYQTAKAEEEDRTSAEKMLEFYVRWCEQRVREGYTPFAAEKNFEIEISGKKLVGVIDRVDLTPDGEYEVFDYKTSRSGLNASQIKKDIQMNAYCIAIQKLYGKLPVSASLLYLRKEEKVSYLVTPGSVEPVRREMEVLIDGILNERFDPVPDYFTCKYCDYKSICDAKEIEDEE</sequence>
<dbReference type="AlphaFoldDB" id="A0A060HEP5"/>
<dbReference type="CDD" id="cd17932">
    <property type="entry name" value="DEXQc_UvrD"/>
    <property type="match status" value="1"/>
</dbReference>
<keyword evidence="3" id="KW-0227">DNA damage</keyword>
<dbReference type="InterPro" id="IPR014016">
    <property type="entry name" value="UvrD-like_ATP-bd"/>
</dbReference>
<keyword evidence="10" id="KW-0413">Isomerase</keyword>
<evidence type="ECO:0000256" key="14">
    <source>
        <dbReference type="PROSITE-ProRule" id="PRU00560"/>
    </source>
</evidence>
<evidence type="ECO:0000256" key="12">
    <source>
        <dbReference type="ARBA" id="ARBA00034808"/>
    </source>
</evidence>
<keyword evidence="5 14" id="KW-0347">Helicase</keyword>
<comment type="catalytic activity">
    <reaction evidence="13">
        <text>ATP + H2O = ADP + phosphate + H(+)</text>
        <dbReference type="Rhea" id="RHEA:13065"/>
        <dbReference type="ChEBI" id="CHEBI:15377"/>
        <dbReference type="ChEBI" id="CHEBI:15378"/>
        <dbReference type="ChEBI" id="CHEBI:30616"/>
        <dbReference type="ChEBI" id="CHEBI:43474"/>
        <dbReference type="ChEBI" id="CHEBI:456216"/>
        <dbReference type="EC" id="5.6.2.4"/>
    </reaction>
</comment>
<keyword evidence="4 14" id="KW-0378">Hydrolase</keyword>
<evidence type="ECO:0000256" key="13">
    <source>
        <dbReference type="ARBA" id="ARBA00048988"/>
    </source>
</evidence>
<evidence type="ECO:0000256" key="6">
    <source>
        <dbReference type="ARBA" id="ARBA00022839"/>
    </source>
</evidence>
<evidence type="ECO:0000256" key="5">
    <source>
        <dbReference type="ARBA" id="ARBA00022806"/>
    </source>
</evidence>
<keyword evidence="8" id="KW-0238">DNA-binding</keyword>
<dbReference type="GO" id="GO:0005524">
    <property type="term" value="F:ATP binding"/>
    <property type="evidence" value="ECO:0007669"/>
    <property type="project" value="UniProtKB-UniRule"/>
</dbReference>
<gene>
    <name evidence="18" type="primary">uvrD</name>
    <name evidence="18" type="ORF">NVIE_009140</name>
</gene>
<dbReference type="Gene3D" id="3.40.50.300">
    <property type="entry name" value="P-loop containing nucleotide triphosphate hydrolases"/>
    <property type="match status" value="3"/>
</dbReference>
<keyword evidence="6" id="KW-0269">Exonuclease</keyword>
<evidence type="ECO:0000256" key="10">
    <source>
        <dbReference type="ARBA" id="ARBA00023235"/>
    </source>
</evidence>
<evidence type="ECO:0000256" key="7">
    <source>
        <dbReference type="ARBA" id="ARBA00022840"/>
    </source>
</evidence>
<dbReference type="Gene3D" id="1.10.486.10">
    <property type="entry name" value="PCRA, domain 4"/>
    <property type="match status" value="1"/>
</dbReference>
<protein>
    <recommendedName>
        <fullName evidence="12">DNA 3'-5' helicase</fullName>
        <ecNumber evidence="12">5.6.2.4</ecNumber>
    </recommendedName>
</protein>
<dbReference type="Pfam" id="PF12705">
    <property type="entry name" value="PDDEXK_1"/>
    <property type="match status" value="1"/>
</dbReference>
<keyword evidence="2 14" id="KW-0547">Nucleotide-binding</keyword>
<dbReference type="SUPFAM" id="SSF52980">
    <property type="entry name" value="Restriction endonuclease-like"/>
    <property type="match status" value="1"/>
</dbReference>
<dbReference type="STRING" id="926571.NVIE_009140"/>
<keyword evidence="9" id="KW-0234">DNA repair</keyword>
<dbReference type="Proteomes" id="UP000027093">
    <property type="component" value="Chromosome"/>
</dbReference>
<feature type="domain" description="UvrD-like helicase C-terminal" evidence="17">
    <location>
        <begin position="346"/>
        <end position="668"/>
    </location>
</feature>
<dbReference type="PROSITE" id="PS51198">
    <property type="entry name" value="UVRD_HELICASE_ATP_BIND"/>
    <property type="match status" value="1"/>
</dbReference>
<evidence type="ECO:0000256" key="15">
    <source>
        <dbReference type="SAM" id="MobiDB-lite"/>
    </source>
</evidence>
<reference evidence="18 19" key="1">
    <citation type="journal article" date="2014" name="Int. J. Syst. Evol. Microbiol.">
        <title>Nitrososphaera viennensis gen. nov., sp. nov., an aerobic and mesophilic, ammonia-oxidizing archaeon from soil and a member of the archaeal phylum Thaumarchaeota.</title>
        <authorList>
            <person name="Stieglmeier M."/>
            <person name="Klingl A."/>
            <person name="Alves R.J."/>
            <person name="Rittmann S.K."/>
            <person name="Melcher M."/>
            <person name="Leisch N."/>
            <person name="Schleper C."/>
        </authorList>
    </citation>
    <scope>NUCLEOTIDE SEQUENCE [LARGE SCALE GENOMIC DNA]</scope>
    <source>
        <strain evidence="18">EN76</strain>
    </source>
</reference>
<feature type="region of interest" description="Disordered" evidence="15">
    <location>
        <begin position="174"/>
        <end position="211"/>
    </location>
</feature>
<dbReference type="EC" id="5.6.2.4" evidence="12"/>
<dbReference type="InterPro" id="IPR000212">
    <property type="entry name" value="DNA_helicase_UvrD/REP"/>
</dbReference>
<evidence type="ECO:0000313" key="18">
    <source>
        <dbReference type="EMBL" id="AIC15139.1"/>
    </source>
</evidence>
<evidence type="ECO:0000259" key="16">
    <source>
        <dbReference type="PROSITE" id="PS51198"/>
    </source>
</evidence>
<evidence type="ECO:0000256" key="1">
    <source>
        <dbReference type="ARBA" id="ARBA00022722"/>
    </source>
</evidence>
<accession>A0A060HEP5</accession>
<feature type="domain" description="UvrD-like helicase ATP-binding" evidence="16">
    <location>
        <begin position="5"/>
        <end position="345"/>
    </location>
</feature>
<dbReference type="PANTHER" id="PTHR11070">
    <property type="entry name" value="UVRD / RECB / PCRA DNA HELICASE FAMILY MEMBER"/>
    <property type="match status" value="1"/>
</dbReference>
<evidence type="ECO:0000256" key="9">
    <source>
        <dbReference type="ARBA" id="ARBA00023204"/>
    </source>
</evidence>
<dbReference type="InterPro" id="IPR027417">
    <property type="entry name" value="P-loop_NTPase"/>
</dbReference>
<dbReference type="Pfam" id="PF13361">
    <property type="entry name" value="UvrD_C"/>
    <property type="match status" value="1"/>
</dbReference>
<evidence type="ECO:0000256" key="8">
    <source>
        <dbReference type="ARBA" id="ARBA00023125"/>
    </source>
</evidence>
<dbReference type="SUPFAM" id="SSF52540">
    <property type="entry name" value="P-loop containing nucleoside triphosphate hydrolases"/>
    <property type="match status" value="1"/>
</dbReference>
<evidence type="ECO:0000259" key="17">
    <source>
        <dbReference type="PROSITE" id="PS51217"/>
    </source>
</evidence>
<dbReference type="Pfam" id="PF00580">
    <property type="entry name" value="UvrD-helicase"/>
    <property type="match status" value="1"/>
</dbReference>
<dbReference type="InterPro" id="IPR014017">
    <property type="entry name" value="DNA_helicase_UvrD-like_C"/>
</dbReference>
<dbReference type="EMBL" id="CP007536">
    <property type="protein sequence ID" value="AIC15139.1"/>
    <property type="molecule type" value="Genomic_DNA"/>
</dbReference>
<dbReference type="InterPro" id="IPR011335">
    <property type="entry name" value="Restrct_endonuc-II-like"/>
</dbReference>
<dbReference type="InterPro" id="IPR011604">
    <property type="entry name" value="PDDEXK-like_dom_sf"/>
</dbReference>
<keyword evidence="19" id="KW-1185">Reference proteome</keyword>